<reference evidence="3" key="1">
    <citation type="submission" date="2022-07" db="EMBL/GenBank/DDBJ databases">
        <title>Phylogenomic reconstructions and comparative analyses of Kickxellomycotina fungi.</title>
        <authorList>
            <person name="Reynolds N.K."/>
            <person name="Stajich J.E."/>
            <person name="Barry K."/>
            <person name="Grigoriev I.V."/>
            <person name="Crous P."/>
            <person name="Smith M.E."/>
        </authorList>
    </citation>
    <scope>NUCLEOTIDE SEQUENCE</scope>
    <source>
        <strain evidence="3">NBRC 105413</strain>
    </source>
</reference>
<accession>A0A9W7XPE2</accession>
<protein>
    <submittedName>
        <fullName evidence="3">Ubiquitin-specific protease ubp2</fullName>
        <ecNumber evidence="3">3.4.19.12</ecNumber>
    </submittedName>
</protein>
<evidence type="ECO:0000313" key="4">
    <source>
        <dbReference type="Proteomes" id="UP001145021"/>
    </source>
</evidence>
<gene>
    <name evidence="3" type="primary">UBP2</name>
    <name evidence="3" type="ORF">LPJ64_001578</name>
</gene>
<dbReference type="InterPro" id="IPR038765">
    <property type="entry name" value="Papain-like_cys_pep_sf"/>
</dbReference>
<name>A0A9W7XPE2_9FUNG</name>
<dbReference type="EMBL" id="JANBOH010000042">
    <property type="protein sequence ID" value="KAJ1647001.1"/>
    <property type="molecule type" value="Genomic_DNA"/>
</dbReference>
<dbReference type="GO" id="GO:0005829">
    <property type="term" value="C:cytosol"/>
    <property type="evidence" value="ECO:0007669"/>
    <property type="project" value="TreeGrafter"/>
</dbReference>
<dbReference type="PANTHER" id="PTHR24006:SF827">
    <property type="entry name" value="UBIQUITIN CARBOXYL-TERMINAL HYDROLASE 34"/>
    <property type="match status" value="1"/>
</dbReference>
<feature type="compositionally biased region" description="Acidic residues" evidence="1">
    <location>
        <begin position="672"/>
        <end position="681"/>
    </location>
</feature>
<evidence type="ECO:0000313" key="3">
    <source>
        <dbReference type="EMBL" id="KAJ1647001.1"/>
    </source>
</evidence>
<keyword evidence="3" id="KW-0378">Hydrolase</keyword>
<dbReference type="PROSITE" id="PS00973">
    <property type="entry name" value="USP_2"/>
    <property type="match status" value="1"/>
</dbReference>
<dbReference type="PANTHER" id="PTHR24006">
    <property type="entry name" value="UBIQUITIN CARBOXYL-TERMINAL HYDROLASE"/>
    <property type="match status" value="1"/>
</dbReference>
<dbReference type="InterPro" id="IPR028889">
    <property type="entry name" value="USP"/>
</dbReference>
<keyword evidence="4" id="KW-1185">Reference proteome</keyword>
<feature type="region of interest" description="Disordered" evidence="1">
    <location>
        <begin position="652"/>
        <end position="689"/>
    </location>
</feature>
<keyword evidence="3" id="KW-0645">Protease</keyword>
<dbReference type="PROSITE" id="PS50235">
    <property type="entry name" value="USP_3"/>
    <property type="match status" value="1"/>
</dbReference>
<dbReference type="PROSITE" id="PS00972">
    <property type="entry name" value="USP_1"/>
    <property type="match status" value="1"/>
</dbReference>
<dbReference type="GO" id="GO:0006508">
    <property type="term" value="P:proteolysis"/>
    <property type="evidence" value="ECO:0007669"/>
    <property type="project" value="UniProtKB-KW"/>
</dbReference>
<comment type="caution">
    <text evidence="3">The sequence shown here is derived from an EMBL/GenBank/DDBJ whole genome shotgun (WGS) entry which is preliminary data.</text>
</comment>
<dbReference type="InterPro" id="IPR050164">
    <property type="entry name" value="Peptidase_C19"/>
</dbReference>
<dbReference type="InterPro" id="IPR018200">
    <property type="entry name" value="USP_CS"/>
</dbReference>
<dbReference type="InterPro" id="IPR001394">
    <property type="entry name" value="Peptidase_C19_UCH"/>
</dbReference>
<dbReference type="SUPFAM" id="SSF54001">
    <property type="entry name" value="Cysteine proteinases"/>
    <property type="match status" value="1"/>
</dbReference>
<feature type="domain" description="USP" evidence="2">
    <location>
        <begin position="490"/>
        <end position="1023"/>
    </location>
</feature>
<evidence type="ECO:0000259" key="2">
    <source>
        <dbReference type="PROSITE" id="PS50235"/>
    </source>
</evidence>
<dbReference type="AlphaFoldDB" id="A0A9W7XPE2"/>
<dbReference type="Pfam" id="PF00443">
    <property type="entry name" value="UCH"/>
    <property type="match status" value="1"/>
</dbReference>
<dbReference type="Gene3D" id="3.90.70.10">
    <property type="entry name" value="Cysteine proteinases"/>
    <property type="match status" value="1"/>
</dbReference>
<proteinExistence type="predicted"/>
<sequence>MAIGSIDGLHNMPGVLGGYFAKVQLGSWIPNDLMSQLSRDHRHSWVQRKTADAVESSISNNNGAGSRLWQAHCRDCLCRLELAVSVDACTAQNECVDKEGHHIHAHLARESETSSDQTLGPEAACHGRARCCKCGFTVDVKLQPPIIEPSMFRALENARMMAHQHHPTQGVRGYVATTKSLCALSRNAANGERRPTKTTNEKARSLLKFDAPCSHILEILGFELVGDEFRPPVTGDPKTPTLVLRRLRRASEELSIVTGRAQRRLPEKERIPSHAIVPATDSLAAMLGSSSYARTLGTLALSLAFANSNSNSNGSSSSSKDSVLESAYRTLGAPEDAADSLISWTYTRLADEDTSEEPLTGPSAQKRFDAISAISAARGSEELQTLIEAEKMRGMVTTESAQQACRAVFGDTIELEDIDSNVIRQVFLARLAEVSSQKTKAELASHLSVLACAKRDQSLCEYAASVKATVESTPEAEKVPKIDTWLQLPVGLNNIGNTCYLNCMLQCLFSIAPIRHAVMRYGDGATWNETLVLGRRDSGRALTELEIRQALRFVQLLKQLFESLVSRRLEGWSTLVERQGNSNAASAGGGHPLANTHAPLSVSPDRELADMLLRFGDGANDSRALNQQQDVDECMAQCVSLLVHALPLSSPKRTQEQNIGLSESQKQHRDRDDDDDDDSDTSDNSGEDGAWIHSLLAGHLEMLSTAKSDKNRVSEGNSMGEKEKPTVDTFLNLNLNIPTQTTDINDCISAFFEPSVISSDRMSVDGASPSDITRFTRIKDAPPVLCMQIQRVQFDMATMKAFKINSHLRLRRQLSLAPFTEFGDASDAVTSKRRELQCQISKLDGYLQTLQVPVPMEEGGPVSVVSALDRIRAFTQGVGRWAEMDAAKPLLEDLPRSAADIAHSAQIISEQLQPMCESLAAAREEWGKSREDLKKQLDEVYDNVPQDEMTYTLHAVFIHSGSTPEFGHYWVYIRDYNWQTGQERWLKFNDAIVNVVPVEEVLSDLPSSGEEFSNPYYLVYVRTQDISKTVDMGI</sequence>
<dbReference type="GO" id="GO:0004843">
    <property type="term" value="F:cysteine-type deubiquitinase activity"/>
    <property type="evidence" value="ECO:0007669"/>
    <property type="project" value="UniProtKB-EC"/>
</dbReference>
<evidence type="ECO:0000256" key="1">
    <source>
        <dbReference type="SAM" id="MobiDB-lite"/>
    </source>
</evidence>
<dbReference type="Proteomes" id="UP001145021">
    <property type="component" value="Unassembled WGS sequence"/>
</dbReference>
<dbReference type="GO" id="GO:0016579">
    <property type="term" value="P:protein deubiquitination"/>
    <property type="evidence" value="ECO:0007669"/>
    <property type="project" value="InterPro"/>
</dbReference>
<organism evidence="3 4">
    <name type="scientific">Coemansia asiatica</name>
    <dbReference type="NCBI Taxonomy" id="1052880"/>
    <lineage>
        <taxon>Eukaryota</taxon>
        <taxon>Fungi</taxon>
        <taxon>Fungi incertae sedis</taxon>
        <taxon>Zoopagomycota</taxon>
        <taxon>Kickxellomycotina</taxon>
        <taxon>Kickxellomycetes</taxon>
        <taxon>Kickxellales</taxon>
        <taxon>Kickxellaceae</taxon>
        <taxon>Coemansia</taxon>
    </lineage>
</organism>
<dbReference type="GO" id="GO:0005634">
    <property type="term" value="C:nucleus"/>
    <property type="evidence" value="ECO:0007669"/>
    <property type="project" value="TreeGrafter"/>
</dbReference>
<dbReference type="EC" id="3.4.19.12" evidence="3"/>